<evidence type="ECO:0000256" key="5">
    <source>
        <dbReference type="ARBA" id="ARBA00022561"/>
    </source>
</evidence>
<dbReference type="InterPro" id="IPR004219">
    <property type="entry name" value="TTvirus_Unk"/>
</dbReference>
<evidence type="ECO:0000313" key="9">
    <source>
        <dbReference type="EMBL" id="XBU06333.1"/>
    </source>
</evidence>
<keyword evidence="4 7" id="KW-1140">T=1 icosahedral capsid protein</keyword>
<evidence type="ECO:0000256" key="6">
    <source>
        <dbReference type="ARBA" id="ARBA00022844"/>
    </source>
</evidence>
<comment type="subcellular location">
    <subcellularLocation>
        <location evidence="1 7">Virion</location>
    </subcellularLocation>
</comment>
<comment type="function">
    <text evidence="7">Self-assembles to form an icosahedral capsid.</text>
</comment>
<sequence>MAWWRWWRRKRWPRRRWRRWRARRPRRLPRRRYRRPARRYRRRRVRRRRARGWRGRPRRRGYRRRLYIRRKRKKLTLKIWQPQNVRKCRILGLLPILICGHTRSCYNYALHSDDKVAEQRAFGGGLSTVSFSLKVLYDQNQRGLNRWTYPNDQLDLARYTGCYFYFYRDKDTDFIVQYDVSAPFKLDKNSSPSYHPAKLMQAKHKILIPSFTTRPKGRELVKVKIQPPKMFIDKWYTQEDLCPVILVSFAVTAASFRHPFCSPLTANPCVTFQVLKEFYNGVIGYSSPLTTVEQVFTTLYSKGAYFQSHLTPSYIQMPAKNPNGTNNDQAATFNQWVNSTFKTQANVHYNYTQYKPEKSKLDELRKYYFTWLTKNDDTNLAVKPTWTTPTTNWYEYHVGLFSPLFLSPFRSSGIDFPKAFVDVTYNPLTDKGVGNMMWYQYNTKADTQFHPTSCKCVLENMPLYCMAFGYRDFIEEEIGEYQDTDINGFVCVICPYTEPPMYNKEHPNTGYVFYNASFGNGKWTDGTGFVPVYWQTRWRPELLFQGDVLTDIAMSGPFSYKDELKSTVLTCKYQFNFRFGGNLLYQQTLRNPCKPDGQDTTTHRGPRDVQVVDPQTMGPRWVFHSWDWRRGFLSENALKRLHEKPLDFDGYTKPPKRPYIFPPTEKRLERLREGVQSQEEGSSSEEEKSLISQEEVLQTENLQLQLRKQLREQHRIRQQLRTIFHQLIKTQAGLHINPLLSFQP</sequence>
<keyword evidence="5 7" id="KW-0167">Capsid protein</keyword>
<accession>A0AAU7SS74</accession>
<organism evidence="9">
    <name type="scientific">Alphatorquevirus homin20</name>
    <dbReference type="NCBI Taxonomy" id="3048422"/>
    <lineage>
        <taxon>Viruses</taxon>
        <taxon>Monodnaviria</taxon>
        <taxon>Shotokuvirae</taxon>
        <taxon>Commensaviricota</taxon>
        <taxon>Cardeaviricetes</taxon>
        <taxon>Sanitavirales</taxon>
        <taxon>Anelloviridae</taxon>
        <taxon>Alphatorquevirus</taxon>
    </lineage>
</organism>
<proteinExistence type="inferred from homology"/>
<evidence type="ECO:0000256" key="4">
    <source>
        <dbReference type="ARBA" id="ARBA00022431"/>
    </source>
</evidence>
<protein>
    <recommendedName>
        <fullName evidence="3 7">Capsid protein</fullName>
    </recommendedName>
</protein>
<keyword evidence="6 7" id="KW-0946">Virion</keyword>
<comment type="similarity">
    <text evidence="2 7">Belongs to the anelloviridae capsid protein family.</text>
</comment>
<evidence type="ECO:0000256" key="8">
    <source>
        <dbReference type="SAM" id="MobiDB-lite"/>
    </source>
</evidence>
<reference evidence="9" key="1">
    <citation type="submission" date="2024-05" db="EMBL/GenBank/DDBJ databases">
        <authorList>
            <person name="Laubscher F."/>
            <person name="Chudzinski V."/>
            <person name="Cordey S."/>
            <person name="Hosszu-Fellous K."/>
            <person name="Kaiser L."/>
        </authorList>
    </citation>
    <scope>NUCLEOTIDE SEQUENCE</scope>
    <source>
        <strain evidence="9">987D1-1</strain>
    </source>
</reference>
<dbReference type="EMBL" id="PP856786">
    <property type="protein sequence ID" value="XBU06333.1"/>
    <property type="molecule type" value="Genomic_DNA"/>
</dbReference>
<feature type="region of interest" description="Disordered" evidence="8">
    <location>
        <begin position="671"/>
        <end position="692"/>
    </location>
</feature>
<name>A0AAU7SS74_9VIRU</name>
<evidence type="ECO:0000256" key="3">
    <source>
        <dbReference type="ARBA" id="ARBA00018091"/>
    </source>
</evidence>
<dbReference type="GO" id="GO:0039615">
    <property type="term" value="C:T=1 icosahedral viral capsid"/>
    <property type="evidence" value="ECO:0007669"/>
    <property type="project" value="UniProtKB-UniRule"/>
</dbReference>
<evidence type="ECO:0000256" key="7">
    <source>
        <dbReference type="RuleBase" id="RU361230"/>
    </source>
</evidence>
<evidence type="ECO:0000256" key="2">
    <source>
        <dbReference type="ARBA" id="ARBA00006131"/>
    </source>
</evidence>
<evidence type="ECO:0000256" key="1">
    <source>
        <dbReference type="ARBA" id="ARBA00004328"/>
    </source>
</evidence>
<dbReference type="Pfam" id="PF02956">
    <property type="entry name" value="TT_ORF1"/>
    <property type="match status" value="1"/>
</dbReference>